<dbReference type="EMBL" id="BAABJO010000055">
    <property type="protein sequence ID" value="GAA5141789.1"/>
    <property type="molecule type" value="Genomic_DNA"/>
</dbReference>
<gene>
    <name evidence="2" type="ORF">GCM10023320_81270</name>
</gene>
<keyword evidence="3" id="KW-1185">Reference proteome</keyword>
<feature type="compositionally biased region" description="Basic residues" evidence="1">
    <location>
        <begin position="259"/>
        <end position="273"/>
    </location>
</feature>
<feature type="region of interest" description="Disordered" evidence="1">
    <location>
        <begin position="225"/>
        <end position="457"/>
    </location>
</feature>
<evidence type="ECO:0000313" key="2">
    <source>
        <dbReference type="EMBL" id="GAA5141789.1"/>
    </source>
</evidence>
<feature type="compositionally biased region" description="Low complexity" evidence="1">
    <location>
        <begin position="306"/>
        <end position="332"/>
    </location>
</feature>
<proteinExistence type="predicted"/>
<evidence type="ECO:0000256" key="1">
    <source>
        <dbReference type="SAM" id="MobiDB-lite"/>
    </source>
</evidence>
<evidence type="ECO:0000313" key="3">
    <source>
        <dbReference type="Proteomes" id="UP001500804"/>
    </source>
</evidence>
<reference evidence="3" key="1">
    <citation type="journal article" date="2019" name="Int. J. Syst. Evol. Microbiol.">
        <title>The Global Catalogue of Microorganisms (GCM) 10K type strain sequencing project: providing services to taxonomists for standard genome sequencing and annotation.</title>
        <authorList>
            <consortium name="The Broad Institute Genomics Platform"/>
            <consortium name="The Broad Institute Genome Sequencing Center for Infectious Disease"/>
            <person name="Wu L."/>
            <person name="Ma J."/>
        </authorList>
    </citation>
    <scope>NUCLEOTIDE SEQUENCE [LARGE SCALE GENOMIC DNA]</scope>
    <source>
        <strain evidence="3">JCM 18302</strain>
    </source>
</reference>
<organism evidence="2 3">
    <name type="scientific">Pseudonocardia adelaidensis</name>
    <dbReference type="NCBI Taxonomy" id="648754"/>
    <lineage>
        <taxon>Bacteria</taxon>
        <taxon>Bacillati</taxon>
        <taxon>Actinomycetota</taxon>
        <taxon>Actinomycetes</taxon>
        <taxon>Pseudonocardiales</taxon>
        <taxon>Pseudonocardiaceae</taxon>
        <taxon>Pseudonocardia</taxon>
    </lineage>
</organism>
<protein>
    <submittedName>
        <fullName evidence="2">Uncharacterized protein</fullName>
    </submittedName>
</protein>
<comment type="caution">
    <text evidence="2">The sequence shown here is derived from an EMBL/GenBank/DDBJ whole genome shotgun (WGS) entry which is preliminary data.</text>
</comment>
<feature type="compositionally biased region" description="Low complexity" evidence="1">
    <location>
        <begin position="274"/>
        <end position="292"/>
    </location>
</feature>
<sequence>MEAVRVAWEWLCARPHPVSVDGSVIVGLPDRPVPLDELRARLLSRGCSAATRDAVWAHLVRRARAEGGTWTVAAAGMALPVLVRVARILSARFAGDPSDIHAAVIAGFLHGLTRVDPDRPAVLVSLRWAAYRGGLAAVRDALRAPVPVGHRSHESTPPHPPAGHPDLVLARAVADQAITADEAALIGSTRLEHVRLADAAAARGQTYTATNTARYRAERRLLAYLTAPDTTPEPATISTRGPAAPPATAQAATGQPSPTRRRRARNDARRRTRTVTTSTSATVPPAAPSPSVKTGNGGHACASAVDGDGSSGSRPGCGRSSAPATARESAAGRSRRARRPRVPEQPRRRLLRSSDPLSDPTGGAGVPHRRPAQPTGSTEAPGPVLPRTPSPQQSGSRAAADSGPGGLTPAGHIPGGHSHSDVRPRPEKRRRLATRPSGPPISRRTNPAGLRSDAEPS</sequence>
<dbReference type="Proteomes" id="UP001500804">
    <property type="component" value="Unassembled WGS sequence"/>
</dbReference>
<name>A0ABP9P763_9PSEU</name>
<feature type="compositionally biased region" description="Low complexity" evidence="1">
    <location>
        <begin position="246"/>
        <end position="258"/>
    </location>
</feature>
<accession>A0ABP9P763</accession>